<dbReference type="Proteomes" id="UP001179363">
    <property type="component" value="Unassembled WGS sequence"/>
</dbReference>
<evidence type="ECO:0000313" key="2">
    <source>
        <dbReference type="Proteomes" id="UP001179363"/>
    </source>
</evidence>
<protein>
    <recommendedName>
        <fullName evidence="3">STAS/SEC14 domain-containing protein</fullName>
    </recommendedName>
</protein>
<organism evidence="1 2">
    <name type="scientific">Gillisia lutea</name>
    <dbReference type="NCBI Taxonomy" id="2909668"/>
    <lineage>
        <taxon>Bacteria</taxon>
        <taxon>Pseudomonadati</taxon>
        <taxon>Bacteroidota</taxon>
        <taxon>Flavobacteriia</taxon>
        <taxon>Flavobacteriales</taxon>
        <taxon>Flavobacteriaceae</taxon>
        <taxon>Gillisia</taxon>
    </lineage>
</organism>
<evidence type="ECO:0000313" key="1">
    <source>
        <dbReference type="EMBL" id="MCF4101698.1"/>
    </source>
</evidence>
<proteinExistence type="predicted"/>
<sequence>MTPPLLELDFGKVYLLENIMIAELHEGILLDVERNRELLDLAGNHFKEQPYGYISNRSNSYAVNPLVYLESASTETLKAIAVVTSDPVVIQNTIIEKQFYKDSNSFEVFSTLEEAINWIKFIIPTNQTAAPRQFGNS</sequence>
<name>A0ABS9EFX7_9FLAO</name>
<comment type="caution">
    <text evidence="1">The sequence shown here is derived from an EMBL/GenBank/DDBJ whole genome shotgun (WGS) entry which is preliminary data.</text>
</comment>
<dbReference type="EMBL" id="JAKGTH010000008">
    <property type="protein sequence ID" value="MCF4101698.1"/>
    <property type="molecule type" value="Genomic_DNA"/>
</dbReference>
<gene>
    <name evidence="1" type="ORF">L1I30_08480</name>
</gene>
<keyword evidence="2" id="KW-1185">Reference proteome</keyword>
<evidence type="ECO:0008006" key="3">
    <source>
        <dbReference type="Google" id="ProtNLM"/>
    </source>
</evidence>
<accession>A0ABS9EFX7</accession>
<reference evidence="1" key="1">
    <citation type="submission" date="2022-01" db="EMBL/GenBank/DDBJ databases">
        <title>Gillisia lutea sp. nov., isolated from marine plastic residues from the Malvarosa beach (Valencia, Spain).</title>
        <authorList>
            <person name="Vidal-Verdu A."/>
            <person name="Molina-Menor E."/>
            <person name="Satari L."/>
            <person name="Pascual J."/>
            <person name="Pereto J."/>
            <person name="Porcar M."/>
        </authorList>
    </citation>
    <scope>NUCLEOTIDE SEQUENCE</scope>
    <source>
        <strain evidence="1">M10.2A</strain>
    </source>
</reference>
<dbReference type="RefSeq" id="WP_236133847.1">
    <property type="nucleotide sequence ID" value="NZ_JAKGTH010000008.1"/>
</dbReference>